<proteinExistence type="predicted"/>
<dbReference type="GO" id="GO:0043139">
    <property type="term" value="F:5'-3' DNA helicase activity"/>
    <property type="evidence" value="ECO:0007669"/>
    <property type="project" value="TreeGrafter"/>
</dbReference>
<dbReference type="PANTHER" id="PTHR43788:SF8">
    <property type="entry name" value="DNA-BINDING PROTEIN SMUBP-2"/>
    <property type="match status" value="1"/>
</dbReference>
<evidence type="ECO:0000256" key="5">
    <source>
        <dbReference type="SAM" id="MobiDB-lite"/>
    </source>
</evidence>
<evidence type="ECO:0000313" key="8">
    <source>
        <dbReference type="EMBL" id="TWH73597.1"/>
    </source>
</evidence>
<name>A0A562IRE3_9ACTN</name>
<dbReference type="GO" id="GO:0005524">
    <property type="term" value="F:ATP binding"/>
    <property type="evidence" value="ECO:0007669"/>
    <property type="project" value="UniProtKB-KW"/>
</dbReference>
<evidence type="ECO:0000256" key="4">
    <source>
        <dbReference type="ARBA" id="ARBA00022840"/>
    </source>
</evidence>
<dbReference type="PANTHER" id="PTHR43788">
    <property type="entry name" value="DNA2/NAM7 HELICASE FAMILY MEMBER"/>
    <property type="match status" value="1"/>
</dbReference>
<protein>
    <submittedName>
        <fullName evidence="8">AAA domain-containing protein</fullName>
    </submittedName>
</protein>
<evidence type="ECO:0000256" key="1">
    <source>
        <dbReference type="ARBA" id="ARBA00022741"/>
    </source>
</evidence>
<dbReference type="Pfam" id="PF13087">
    <property type="entry name" value="AAA_12"/>
    <property type="match status" value="1"/>
</dbReference>
<feature type="domain" description="DNA2/NAM7 helicase-like C-terminal" evidence="6">
    <location>
        <begin position="1271"/>
        <end position="1409"/>
    </location>
</feature>
<dbReference type="Proteomes" id="UP000321490">
    <property type="component" value="Unassembled WGS sequence"/>
</dbReference>
<dbReference type="Pfam" id="PF18741">
    <property type="entry name" value="MTES_1575"/>
    <property type="match status" value="1"/>
</dbReference>
<dbReference type="EMBL" id="VLKF01000001">
    <property type="protein sequence ID" value="TWH73597.1"/>
    <property type="molecule type" value="Genomic_DNA"/>
</dbReference>
<evidence type="ECO:0000313" key="9">
    <source>
        <dbReference type="Proteomes" id="UP000321490"/>
    </source>
</evidence>
<dbReference type="RefSeq" id="WP_153361989.1">
    <property type="nucleotide sequence ID" value="NZ_ML762523.1"/>
</dbReference>
<evidence type="ECO:0000259" key="6">
    <source>
        <dbReference type="Pfam" id="PF13087"/>
    </source>
</evidence>
<feature type="domain" description="Restriction endonuclease type II-like" evidence="7">
    <location>
        <begin position="1458"/>
        <end position="1550"/>
    </location>
</feature>
<dbReference type="InterPro" id="IPR050534">
    <property type="entry name" value="Coronavir_polyprotein_1ab"/>
</dbReference>
<evidence type="ECO:0000259" key="7">
    <source>
        <dbReference type="Pfam" id="PF18741"/>
    </source>
</evidence>
<accession>A0A562IRE3</accession>
<dbReference type="Pfam" id="PF13195">
    <property type="entry name" value="DUF4011"/>
    <property type="match status" value="1"/>
</dbReference>
<dbReference type="OrthoDB" id="9757917at2"/>
<keyword evidence="2" id="KW-0378">Hydrolase</keyword>
<dbReference type="InterPro" id="IPR027417">
    <property type="entry name" value="P-loop_NTPase"/>
</dbReference>
<dbReference type="SUPFAM" id="SSF52540">
    <property type="entry name" value="P-loop containing nucleoside triphosphate hydrolases"/>
    <property type="match status" value="1"/>
</dbReference>
<evidence type="ECO:0000256" key="3">
    <source>
        <dbReference type="ARBA" id="ARBA00022806"/>
    </source>
</evidence>
<sequence>MGDSPCPQQPVTIEAECVPVLDEALAALAVPVVTRLVLTAERELLGARVTVAVRAAGRPLADPVELRADLLPGRPTVLLDVPLLLDPAAFAALPEASPGEVTVRVGHDDDVLAGTSAPVRVLGAGQWLAAPSPLALELLAAHVRPDDPAVAGLVGAAADHLRQRTGRPELADLDPAHLDPAELDQAAAAIVEAMRRRGIRPLPAAARWADVAQRVRTPTEVLDERAGTGLDTALTLAAAFEHAGLRPLVWITADDAGPAHAFLGWWRGGPGAEHTATTDVAGLAELVADGTIGLVEPALLVAGAPPATFGDLHRTAAASWLTGDHHRLLGVTDVHRARADGVRPLGPKPRAATPLAAALATLPAPQPLDLADALPLTVPAGRLSVLAERLAAGAPLTLLPADQLGAAARRRGIRAARDLPAHQLAELLTEHGGLYTELSSAAYGEQAGALAERAQAVLATRGTNDLCLALGSLTWAPEGRAVRAPLVLLPVTLTAGANGSFRLVADPTGGTTVNAQLLAELRRRHGVSLPLPAEPDPAAVVVALRQALARSGASARVEPTADLALLPAAASRVRQDAEHLGAAALRNPLVPVLLRPGQPFPAQDPAGTDLDQLATTLPLPADGSQLAAVADALAGRTFALLGAAGTGKAQTVANTVAAVAGAGRRVLVVAPRRGTLDTVAARLADAGLSALVTGEQAPELPTSELPDLGPLRKQLAGYSARLHAPNSAGLSLYDASASLVAAGAAIPSLPVPPAFVVNASTRTTAAVRAALAELPAVAARTRPRAGHPWGFLDSADVDPVAVQAAVRAVDRALDAVPPGPVARVVSAAPTPADLSAVAVLLDGPAVPLADLDLAGTPEWEEQVAELRADVAFFCTEQHPGMDVAGPAVLDLPLAAIAENARQAAASGRIGRGKRLAAVLAELTPALLPGAEVPPAEVPALAEELLAVQAAARELGFRARELPGVDLPWNWNPFTDVDRLDAQLEAVRRLAAALRANPDHTPALRRFIDTASLPDPARASAVRALQRALAELPGACLATPEQLLAWAGDRRLVARWEETRAGRAIDEFGLPSLAHWLDLLRALHLLDAAGLTAMRDALVSGAVPAEQAVAAFDRGLAESSVTERAAAAGLTAADARAHEAAVGLFLRASAAARAAAAARVLAGAIPGSCVLATPDEVARRLPPEPGSFDLVVLADAGRLPVADALGALGRATAAVVVGGEQDGLLAACLRAGVPRRELAWHHRSEDELLFAVPNAVHRVGTFPSAVPGPALALVSVDGRFSRTGSAAGTNAAEAAAVVAEVARRFADSPGAAPSVAVVTVHAAQRRLVEELLRAAADPRVVSALDSGDLRVAAVEAVHGGEWDVVLLSLGASPDERGGLPLDLGPLNRAGGERRLRAVVTRARRQLLVFASFPPAALVPAGTAQRGVRELRALLDVVTAGAAAAPRDGVPAPVHDAHREDVAAALRDRGLSVRTDVGLSQFRIDVAVAPADEPGQPRVAVLLDGPDAAVTLGDRLELPVRALAARGWAVERVWLPEWLADRAAVLDRLVTAVQAARPPAALPTPLPAEAARREAPTPAPPAGDAPRRVPARPVVPPVRLPGEEPFVPWTPGPAGEPRDLRRLDDPAIARLVREVLVDGIAAEGPVHRERLARRAARAFEVPRLTDARMAELLALLPEPAAEWLWPEDLDPVSWAGFRRQGSAGDRPLEHVPPEEIGNAMVALLRSSGGLTHEQLVAQTLAVFGHRRLHPVLMPALEAGLARAARAGRVTRSGSGQPITATDAVGAGFFAGA</sequence>
<dbReference type="InterPro" id="IPR041679">
    <property type="entry name" value="DNA2/NAM7-like_C"/>
</dbReference>
<evidence type="ECO:0000256" key="2">
    <source>
        <dbReference type="ARBA" id="ARBA00022801"/>
    </source>
</evidence>
<keyword evidence="4" id="KW-0067">ATP-binding</keyword>
<feature type="region of interest" description="Disordered" evidence="5">
    <location>
        <begin position="1558"/>
        <end position="1590"/>
    </location>
</feature>
<dbReference type="Gene3D" id="3.40.50.300">
    <property type="entry name" value="P-loop containing nucleotide triphosphate hydrolases"/>
    <property type="match status" value="2"/>
</dbReference>
<dbReference type="InterPro" id="IPR049468">
    <property type="entry name" value="Restrct_endonuc-II-like_dom"/>
</dbReference>
<keyword evidence="1" id="KW-0547">Nucleotide-binding</keyword>
<dbReference type="GO" id="GO:0016787">
    <property type="term" value="F:hydrolase activity"/>
    <property type="evidence" value="ECO:0007669"/>
    <property type="project" value="UniProtKB-KW"/>
</dbReference>
<dbReference type="InterPro" id="IPR025103">
    <property type="entry name" value="DUF4011"/>
</dbReference>
<keyword evidence="3" id="KW-0347">Helicase</keyword>
<organism evidence="8 9">
    <name type="scientific">Modestobacter roseus</name>
    <dbReference type="NCBI Taxonomy" id="1181884"/>
    <lineage>
        <taxon>Bacteria</taxon>
        <taxon>Bacillati</taxon>
        <taxon>Actinomycetota</taxon>
        <taxon>Actinomycetes</taxon>
        <taxon>Geodermatophilales</taxon>
        <taxon>Geodermatophilaceae</taxon>
        <taxon>Modestobacter</taxon>
    </lineage>
</organism>
<keyword evidence="9" id="KW-1185">Reference proteome</keyword>
<reference evidence="8 9" key="1">
    <citation type="submission" date="2019-07" db="EMBL/GenBank/DDBJ databases">
        <title>R&amp;d 2014.</title>
        <authorList>
            <person name="Klenk H.-P."/>
        </authorList>
    </citation>
    <scope>NUCLEOTIDE SEQUENCE [LARGE SCALE GENOMIC DNA]</scope>
    <source>
        <strain evidence="8 9">DSM 45764</strain>
    </source>
</reference>
<comment type="caution">
    <text evidence="8">The sequence shown here is derived from an EMBL/GenBank/DDBJ whole genome shotgun (WGS) entry which is preliminary data.</text>
</comment>
<gene>
    <name evidence="8" type="ORF">JD78_02121</name>
</gene>